<evidence type="ECO:0000256" key="8">
    <source>
        <dbReference type="PROSITE-ProRule" id="PRU00108"/>
    </source>
</evidence>
<dbReference type="Gene3D" id="1.10.10.60">
    <property type="entry name" value="Homeodomain-like"/>
    <property type="match status" value="1"/>
</dbReference>
<gene>
    <name evidence="11" type="ORF">JRO89_XS10G0209700</name>
</gene>
<proteinExistence type="inferred from homology"/>
<evidence type="ECO:0000256" key="7">
    <source>
        <dbReference type="ARBA" id="ARBA00023242"/>
    </source>
</evidence>
<dbReference type="SUPFAM" id="SSF46689">
    <property type="entry name" value="Homeodomain-like"/>
    <property type="match status" value="1"/>
</dbReference>
<dbReference type="Pfam" id="PF07526">
    <property type="entry name" value="POX"/>
    <property type="match status" value="1"/>
</dbReference>
<evidence type="ECO:0000313" key="12">
    <source>
        <dbReference type="Proteomes" id="UP000827721"/>
    </source>
</evidence>
<evidence type="ECO:0000256" key="3">
    <source>
        <dbReference type="ARBA" id="ARBA00023015"/>
    </source>
</evidence>
<evidence type="ECO:0000256" key="2">
    <source>
        <dbReference type="ARBA" id="ARBA00006454"/>
    </source>
</evidence>
<dbReference type="InterPro" id="IPR001356">
    <property type="entry name" value="HD"/>
</dbReference>
<dbReference type="InterPro" id="IPR009057">
    <property type="entry name" value="Homeodomain-like_sf"/>
</dbReference>
<comment type="similarity">
    <text evidence="2">Belongs to the TALE/BELL homeobox family.</text>
</comment>
<keyword evidence="6" id="KW-0804">Transcription</keyword>
<evidence type="ECO:0000256" key="6">
    <source>
        <dbReference type="ARBA" id="ARBA00023163"/>
    </source>
</evidence>
<keyword evidence="7 8" id="KW-0539">Nucleus</keyword>
<name>A0ABQ8HJY5_9ROSI</name>
<keyword evidence="3" id="KW-0805">Transcription regulation</keyword>
<dbReference type="InterPro" id="IPR050224">
    <property type="entry name" value="TALE_homeobox"/>
</dbReference>
<accession>A0ABQ8HJY5</accession>
<dbReference type="InterPro" id="IPR006563">
    <property type="entry name" value="POX_dom"/>
</dbReference>
<dbReference type="EMBL" id="JAFEMO010000010">
    <property type="protein sequence ID" value="KAH7561308.1"/>
    <property type="molecule type" value="Genomic_DNA"/>
</dbReference>
<keyword evidence="4 8" id="KW-0238">DNA-binding</keyword>
<dbReference type="Proteomes" id="UP000827721">
    <property type="component" value="Unassembled WGS sequence"/>
</dbReference>
<evidence type="ECO:0000256" key="1">
    <source>
        <dbReference type="ARBA" id="ARBA00004123"/>
    </source>
</evidence>
<sequence>MATYFHWNPSEIQGADHHGMQTLYLMNPNYMPYSDTTLLLNPAVNALNPTNLPHAPPSSSHHHPLEGTPLPGPTKNDALTDSEDINNRSSSLHGTLFSGVHYDSWGSTNQNSAKHHHSQIVSLPATTDIYSTHESSCRQGLSLSLSPKQAAYNYRSINNGCASDNIQASEQVSVAAAGNSPSLSASVVSNGIASIQNVILESKYLRAAQELLDEVVNVLNVVKAQETKEKLKMEKESTAEGSINVGGELTTAQKQELQLKKAKLVNMLDEVEQRYRQYHDHMKVVMASFEQAGGLGSAKSYTALALRTISKQFRCLKDAISEQMKATSKKLGEEDCLGAKVESSRQRYVADHDRQLRQQLGMIQHNAWRPQRGLPERAVSVLRAWLFEHFLHPYPKDADKQLLAKQTGLTRGQVSNWFINARVRLWKPMVEEMYLEEMKEQENENGYSGEIISKTENSQRASQETKSLRMKQVKAFQAEKSTNQNASPTQVSKSTISTFPMGGAVHAQTGFNIIGPSELEGVVLTSPKKPRCTNSDVQNSPSSILAIDMDMKQGANDHGGGGFGAYTMEGIGRLNPDHQLTPRFHGNGVSLTLGLPQQSFLSNHQHNIQVGRGLRLGPGEADFCGIDQTTQQTSHPSTAYENIEIQNRKRFAAQLLPDFVA</sequence>
<organism evidence="11 12">
    <name type="scientific">Xanthoceras sorbifolium</name>
    <dbReference type="NCBI Taxonomy" id="99658"/>
    <lineage>
        <taxon>Eukaryota</taxon>
        <taxon>Viridiplantae</taxon>
        <taxon>Streptophyta</taxon>
        <taxon>Embryophyta</taxon>
        <taxon>Tracheophyta</taxon>
        <taxon>Spermatophyta</taxon>
        <taxon>Magnoliopsida</taxon>
        <taxon>eudicotyledons</taxon>
        <taxon>Gunneridae</taxon>
        <taxon>Pentapetalae</taxon>
        <taxon>rosids</taxon>
        <taxon>malvids</taxon>
        <taxon>Sapindales</taxon>
        <taxon>Sapindaceae</taxon>
        <taxon>Xanthoceroideae</taxon>
        <taxon>Xanthoceras</taxon>
    </lineage>
</organism>
<evidence type="ECO:0000256" key="4">
    <source>
        <dbReference type="ARBA" id="ARBA00023125"/>
    </source>
</evidence>
<dbReference type="CDD" id="cd00086">
    <property type="entry name" value="homeodomain"/>
    <property type="match status" value="1"/>
</dbReference>
<protein>
    <recommendedName>
        <fullName evidence="10">Homeobox domain-containing protein</fullName>
    </recommendedName>
</protein>
<evidence type="ECO:0000256" key="5">
    <source>
        <dbReference type="ARBA" id="ARBA00023155"/>
    </source>
</evidence>
<evidence type="ECO:0000313" key="11">
    <source>
        <dbReference type="EMBL" id="KAH7561308.1"/>
    </source>
</evidence>
<keyword evidence="5 8" id="KW-0371">Homeobox</keyword>
<comment type="subcellular location">
    <subcellularLocation>
        <location evidence="1 8">Nucleus</location>
    </subcellularLocation>
</comment>
<keyword evidence="12" id="KW-1185">Reference proteome</keyword>
<reference evidence="11 12" key="1">
    <citation type="submission" date="2021-02" db="EMBL/GenBank/DDBJ databases">
        <title>Plant Genome Project.</title>
        <authorList>
            <person name="Zhang R.-G."/>
        </authorList>
    </citation>
    <scope>NUCLEOTIDE SEQUENCE [LARGE SCALE GENOMIC DNA]</scope>
    <source>
        <tissue evidence="11">Leaves</tissue>
    </source>
</reference>
<dbReference type="SMART" id="SM00574">
    <property type="entry name" value="POX"/>
    <property type="match status" value="1"/>
</dbReference>
<comment type="caution">
    <text evidence="11">The sequence shown here is derived from an EMBL/GenBank/DDBJ whole genome shotgun (WGS) entry which is preliminary data.</text>
</comment>
<feature type="domain" description="Homeobox" evidence="10">
    <location>
        <begin position="365"/>
        <end position="428"/>
    </location>
</feature>
<feature type="region of interest" description="Disordered" evidence="9">
    <location>
        <begin position="49"/>
        <end position="87"/>
    </location>
</feature>
<dbReference type="InterPro" id="IPR008422">
    <property type="entry name" value="KN_HD"/>
</dbReference>
<feature type="DNA-binding region" description="Homeobox" evidence="8">
    <location>
        <begin position="367"/>
        <end position="429"/>
    </location>
</feature>
<dbReference type="PROSITE" id="PS50071">
    <property type="entry name" value="HOMEOBOX_2"/>
    <property type="match status" value="1"/>
</dbReference>
<feature type="compositionally biased region" description="Low complexity" evidence="9">
    <location>
        <begin position="49"/>
        <end position="59"/>
    </location>
</feature>
<evidence type="ECO:0000259" key="10">
    <source>
        <dbReference type="PROSITE" id="PS50071"/>
    </source>
</evidence>
<evidence type="ECO:0000256" key="9">
    <source>
        <dbReference type="SAM" id="MobiDB-lite"/>
    </source>
</evidence>
<dbReference type="Pfam" id="PF05920">
    <property type="entry name" value="Homeobox_KN"/>
    <property type="match status" value="1"/>
</dbReference>
<dbReference type="PANTHER" id="PTHR11850">
    <property type="entry name" value="HOMEOBOX PROTEIN TRANSCRIPTION FACTORS"/>
    <property type="match status" value="1"/>
</dbReference>
<dbReference type="SMART" id="SM00389">
    <property type="entry name" value="HOX"/>
    <property type="match status" value="1"/>
</dbReference>